<name>A0ABV2YCA6_9ACTN</name>
<evidence type="ECO:0000313" key="3">
    <source>
        <dbReference type="EMBL" id="MEU3553369.1"/>
    </source>
</evidence>
<comment type="caution">
    <text evidence="3">The sequence shown here is derived from an EMBL/GenBank/DDBJ whole genome shotgun (WGS) entry which is preliminary data.</text>
</comment>
<feature type="domain" description="DUF317" evidence="2">
    <location>
        <begin position="144"/>
        <end position="200"/>
    </location>
</feature>
<feature type="region of interest" description="Disordered" evidence="1">
    <location>
        <begin position="239"/>
        <end position="265"/>
    </location>
</feature>
<sequence length="265" mass="28682">MSRFSRRPRPTSAEKAEQHYLVAPRALAGGGDLRHVFEFLAAGDWPLAVWPSGRVAARDPADTVRVAYDPNGTPAGWTISGKATGENCEPWAVTFGQATPVEIVAAFTDALTVPRSAHAPNVWAPLERAGWRTSQDADRYTARSPDGTAWLQYHQGRLGSLWWAAARSKEGIGWTATFTPSTPMHLIQAFAAGLSDPRPVMRARGFVPPIAALETTSVSVLPSEVRSWHEARLRSARTAAWARSSGPPGTAPALRPASRHTATYR</sequence>
<evidence type="ECO:0000259" key="2">
    <source>
        <dbReference type="Pfam" id="PF03771"/>
    </source>
</evidence>
<dbReference type="InterPro" id="IPR005523">
    <property type="entry name" value="DUF317_SPDY"/>
</dbReference>
<proteinExistence type="predicted"/>
<protein>
    <submittedName>
        <fullName evidence="3">DUF317 domain-containing protein</fullName>
    </submittedName>
</protein>
<dbReference type="EMBL" id="JBEZUR010000003">
    <property type="protein sequence ID" value="MEU3553369.1"/>
    <property type="molecule type" value="Genomic_DNA"/>
</dbReference>
<gene>
    <name evidence="3" type="ORF">AB0E65_03870</name>
</gene>
<evidence type="ECO:0000313" key="4">
    <source>
        <dbReference type="Proteomes" id="UP001550850"/>
    </source>
</evidence>
<accession>A0ABV2YCA6</accession>
<reference evidence="3 4" key="1">
    <citation type="submission" date="2024-06" db="EMBL/GenBank/DDBJ databases">
        <title>The Natural Products Discovery Center: Release of the First 8490 Sequenced Strains for Exploring Actinobacteria Biosynthetic Diversity.</title>
        <authorList>
            <person name="Kalkreuter E."/>
            <person name="Kautsar S.A."/>
            <person name="Yang D."/>
            <person name="Bader C.D."/>
            <person name="Teijaro C.N."/>
            <person name="Fluegel L."/>
            <person name="Davis C.M."/>
            <person name="Simpson J.R."/>
            <person name="Lauterbach L."/>
            <person name="Steele A.D."/>
            <person name="Gui C."/>
            <person name="Meng S."/>
            <person name="Li G."/>
            <person name="Viehrig K."/>
            <person name="Ye F."/>
            <person name="Su P."/>
            <person name="Kiefer A.F."/>
            <person name="Nichols A."/>
            <person name="Cepeda A.J."/>
            <person name="Yan W."/>
            <person name="Fan B."/>
            <person name="Jiang Y."/>
            <person name="Adhikari A."/>
            <person name="Zheng C.-J."/>
            <person name="Schuster L."/>
            <person name="Cowan T.M."/>
            <person name="Smanski M.J."/>
            <person name="Chevrette M.G."/>
            <person name="De Carvalho L.P.S."/>
            <person name="Shen B."/>
        </authorList>
    </citation>
    <scope>NUCLEOTIDE SEQUENCE [LARGE SCALE GENOMIC DNA]</scope>
    <source>
        <strain evidence="3 4">NPDC038104</strain>
    </source>
</reference>
<dbReference type="Pfam" id="PF03771">
    <property type="entry name" value="SPDY"/>
    <property type="match status" value="2"/>
</dbReference>
<feature type="domain" description="DUF317" evidence="2">
    <location>
        <begin position="60"/>
        <end position="116"/>
    </location>
</feature>
<dbReference type="RefSeq" id="WP_159105559.1">
    <property type="nucleotide sequence ID" value="NZ_BEVZ01000002.1"/>
</dbReference>
<keyword evidence="4" id="KW-1185">Reference proteome</keyword>
<evidence type="ECO:0000256" key="1">
    <source>
        <dbReference type="SAM" id="MobiDB-lite"/>
    </source>
</evidence>
<dbReference type="Proteomes" id="UP001550850">
    <property type="component" value="Unassembled WGS sequence"/>
</dbReference>
<organism evidence="3 4">
    <name type="scientific">Streptomyces fragilis</name>
    <dbReference type="NCBI Taxonomy" id="67301"/>
    <lineage>
        <taxon>Bacteria</taxon>
        <taxon>Bacillati</taxon>
        <taxon>Actinomycetota</taxon>
        <taxon>Actinomycetes</taxon>
        <taxon>Kitasatosporales</taxon>
        <taxon>Streptomycetaceae</taxon>
        <taxon>Streptomyces</taxon>
    </lineage>
</organism>